<dbReference type="eggNOG" id="KOG4146">
    <property type="taxonomic scope" value="Eukaryota"/>
</dbReference>
<name>B6ABX4_CRYMR</name>
<dbReference type="InterPro" id="IPR016155">
    <property type="entry name" value="Mopterin_synth/thiamin_S_b"/>
</dbReference>
<keyword evidence="3 5" id="KW-0819">tRNA processing</keyword>
<dbReference type="GO" id="GO:0034227">
    <property type="term" value="P:tRNA thio-modification"/>
    <property type="evidence" value="ECO:0007669"/>
    <property type="project" value="UniProtKB-UniRule"/>
</dbReference>
<dbReference type="EMBL" id="DS989727">
    <property type="protein sequence ID" value="EEA05327.1"/>
    <property type="molecule type" value="Genomic_DNA"/>
</dbReference>
<evidence type="ECO:0000256" key="2">
    <source>
        <dbReference type="ARBA" id="ARBA00022499"/>
    </source>
</evidence>
<evidence type="ECO:0000256" key="1">
    <source>
        <dbReference type="ARBA" id="ARBA00022490"/>
    </source>
</evidence>
<dbReference type="CDD" id="cd01764">
    <property type="entry name" value="Ubl_Urm1"/>
    <property type="match status" value="1"/>
</dbReference>
<protein>
    <recommendedName>
        <fullName evidence="5">Ubiquitin-related modifier 1 homolog</fullName>
    </recommendedName>
</protein>
<reference evidence="7" key="1">
    <citation type="submission" date="2008-06" db="EMBL/GenBank/DDBJ databases">
        <authorList>
            <person name="Lorenzi H."/>
            <person name="Inman J."/>
            <person name="Miller J."/>
            <person name="Schobel S."/>
            <person name="Amedeo P."/>
            <person name="Caler E.V."/>
            <person name="da Silva J."/>
        </authorList>
    </citation>
    <scope>NUCLEOTIDE SEQUENCE [LARGE SCALE GENOMIC DNA]</scope>
    <source>
        <strain evidence="7">RN66</strain>
    </source>
</reference>
<comment type="pathway">
    <text evidence="5 6">tRNA modification; 5-methoxycarbonylmethyl-2-thiouridine-tRNA biosynthesis.</text>
</comment>
<evidence type="ECO:0000256" key="6">
    <source>
        <dbReference type="RuleBase" id="RU361182"/>
    </source>
</evidence>
<dbReference type="HAMAP" id="MF_03048">
    <property type="entry name" value="Urm1"/>
    <property type="match status" value="1"/>
</dbReference>
<evidence type="ECO:0000256" key="4">
    <source>
        <dbReference type="ARBA" id="ARBA00022786"/>
    </source>
</evidence>
<dbReference type="RefSeq" id="XP_002139676.1">
    <property type="nucleotide sequence ID" value="XM_002139640.1"/>
</dbReference>
<evidence type="ECO:0000313" key="8">
    <source>
        <dbReference type="Proteomes" id="UP000001460"/>
    </source>
</evidence>
<feature type="modified residue" description="1-thioglycine" evidence="5">
    <location>
        <position position="97"/>
    </location>
</feature>
<dbReference type="UniPathway" id="UPA00988"/>
<dbReference type="InterPro" id="IPR012675">
    <property type="entry name" value="Beta-grasp_dom_sf"/>
</dbReference>
<evidence type="ECO:0000256" key="3">
    <source>
        <dbReference type="ARBA" id="ARBA00022694"/>
    </source>
</evidence>
<dbReference type="InterPro" id="IPR015221">
    <property type="entry name" value="Urm1"/>
</dbReference>
<dbReference type="PIRSF" id="PIRSF037379">
    <property type="entry name" value="Ubiquitin-related_modifier_1"/>
    <property type="match status" value="1"/>
</dbReference>
<dbReference type="GO" id="GO:0032447">
    <property type="term" value="P:protein urmylation"/>
    <property type="evidence" value="ECO:0007669"/>
    <property type="project" value="UniProtKB-UniRule"/>
</dbReference>
<organism evidence="7 8">
    <name type="scientific">Cryptosporidium muris (strain RN66)</name>
    <dbReference type="NCBI Taxonomy" id="441375"/>
    <lineage>
        <taxon>Eukaryota</taxon>
        <taxon>Sar</taxon>
        <taxon>Alveolata</taxon>
        <taxon>Apicomplexa</taxon>
        <taxon>Conoidasida</taxon>
        <taxon>Coccidia</taxon>
        <taxon>Eucoccidiorida</taxon>
        <taxon>Eimeriorina</taxon>
        <taxon>Cryptosporidiidae</taxon>
        <taxon>Cryptosporidium</taxon>
    </lineage>
</organism>
<keyword evidence="4 5" id="KW-0833">Ubl conjugation pathway</keyword>
<accession>B6ABX4</accession>
<keyword evidence="2 5" id="KW-1017">Isopeptide bond</keyword>
<comment type="function">
    <text evidence="5">Acts as a sulfur carrier required for 2-thiolation of mcm(5)S(2)U at tRNA wobble positions of cytosolic tRNA(Lys), tRNA(Glu) and tRNA(Gln). Serves as sulfur donor in tRNA 2-thiolation reaction by being thiocarboxylated (-COSH) at its C-terminus by the MOCS3/UBA4 homolog. The sulfur is then transferred to tRNA to form 2-thiolation of mcm(5)S(2)U. Also acts as a ubiquitin-like protein (UBL) that is covalently conjugated via an isopeptide bond to lysine residues of target proteins. The thiocarboxylated form serves as substrate for conjugation and oxidative stress specifically induces the formation of UBL-protein conjugates.</text>
</comment>
<dbReference type="AlphaFoldDB" id="B6ABX4"/>
<feature type="cross-link" description="Glycyl lysine isopeptide (Gly-Lys) (interchain with K-? in acceptor proteins)" evidence="5">
    <location>
        <position position="97"/>
    </location>
</feature>
<dbReference type="Gene3D" id="3.10.20.30">
    <property type="match status" value="1"/>
</dbReference>
<dbReference type="VEuPathDB" id="CryptoDB:CMU_023320"/>
<comment type="similarity">
    <text evidence="5 6">Belongs to the URM1 family.</text>
</comment>
<dbReference type="PANTHER" id="PTHR14986">
    <property type="entry name" value="RURM1 PROTEIN"/>
    <property type="match status" value="1"/>
</dbReference>
<keyword evidence="8" id="KW-1185">Reference proteome</keyword>
<evidence type="ECO:0000313" key="7">
    <source>
        <dbReference type="EMBL" id="EEA05327.1"/>
    </source>
</evidence>
<sequence>MKVRIEFTGGLELLTGNKSIFDLDWLEEDSFSMKKLISYIKDTVIESRKDYFVDSDVKIKPGIIVLVNNCDWDIVGGENYQVKDGDLVTFISTLHGG</sequence>
<comment type="subcellular location">
    <subcellularLocation>
        <location evidence="5 6">Cytoplasm</location>
    </subcellularLocation>
</comment>
<proteinExistence type="inferred from homology"/>
<dbReference type="SUPFAM" id="SSF54285">
    <property type="entry name" value="MoaD/ThiS"/>
    <property type="match status" value="1"/>
</dbReference>
<dbReference type="OrthoDB" id="10248987at2759"/>
<dbReference type="OMA" id="DYELQPN"/>
<gene>
    <name evidence="7" type="ORF">CMU_023320</name>
</gene>
<keyword evidence="1 5" id="KW-0963">Cytoplasm</keyword>
<dbReference type="Pfam" id="PF09138">
    <property type="entry name" value="Urm1"/>
    <property type="match status" value="1"/>
</dbReference>
<dbReference type="STRING" id="441375.B6ABX4"/>
<evidence type="ECO:0000256" key="5">
    <source>
        <dbReference type="HAMAP-Rule" id="MF_03048"/>
    </source>
</evidence>
<dbReference type="GeneID" id="6994908"/>
<dbReference type="GO" id="GO:0002098">
    <property type="term" value="P:tRNA wobble uridine modification"/>
    <property type="evidence" value="ECO:0007669"/>
    <property type="project" value="UniProtKB-UniRule"/>
</dbReference>
<dbReference type="GO" id="GO:0005829">
    <property type="term" value="C:cytosol"/>
    <property type="evidence" value="ECO:0007669"/>
    <property type="project" value="UniProtKB-UniRule"/>
</dbReference>
<dbReference type="Proteomes" id="UP000001460">
    <property type="component" value="Unassembled WGS sequence"/>
</dbReference>
<comment type="PTM">
    <text evidence="5">C-terminal thiocarboxylation occurs in 2 steps, it is first acyl-adenylated (-COAMP) via the hesA/moeB/thiF part of the MOCS3/UBA4 homolog, then thiocarboxylated (-COSH) via the rhodanese domain of the MOCS3/UBA4 homolog.</text>
</comment>